<dbReference type="EMBL" id="JAHLQN010000001">
    <property type="protein sequence ID" value="MBU5626387.1"/>
    <property type="molecule type" value="Genomic_DNA"/>
</dbReference>
<comment type="caution">
    <text evidence="1">The sequence shown here is derived from an EMBL/GenBank/DDBJ whole genome shotgun (WGS) entry which is preliminary data.</text>
</comment>
<protein>
    <submittedName>
        <fullName evidence="1">Uncharacterized protein</fullName>
    </submittedName>
</protein>
<organism evidence="1 2">
    <name type="scientific">Dysosmobacter acutus</name>
    <dbReference type="NCBI Taxonomy" id="2841504"/>
    <lineage>
        <taxon>Bacteria</taxon>
        <taxon>Bacillati</taxon>
        <taxon>Bacillota</taxon>
        <taxon>Clostridia</taxon>
        <taxon>Eubacteriales</taxon>
        <taxon>Oscillospiraceae</taxon>
        <taxon>Dysosmobacter</taxon>
    </lineage>
</organism>
<reference evidence="1 2" key="1">
    <citation type="submission" date="2021-06" db="EMBL/GenBank/DDBJ databases">
        <authorList>
            <person name="Sun Q."/>
            <person name="Li D."/>
        </authorList>
    </citation>
    <scope>NUCLEOTIDE SEQUENCE [LARGE SCALE GENOMIC DNA]</scope>
    <source>
        <strain evidence="1 2">MSJ-2</strain>
    </source>
</reference>
<dbReference type="RefSeq" id="WP_216631878.1">
    <property type="nucleotide sequence ID" value="NZ_JAHLQN010000001.1"/>
</dbReference>
<accession>A0ABS6F7X5</accession>
<evidence type="ECO:0000313" key="2">
    <source>
        <dbReference type="Proteomes" id="UP000787672"/>
    </source>
</evidence>
<keyword evidence="2" id="KW-1185">Reference proteome</keyword>
<evidence type="ECO:0000313" key="1">
    <source>
        <dbReference type="EMBL" id="MBU5626387.1"/>
    </source>
</evidence>
<dbReference type="Proteomes" id="UP000787672">
    <property type="component" value="Unassembled WGS sequence"/>
</dbReference>
<gene>
    <name evidence="1" type="ORF">KQI82_05555</name>
</gene>
<name>A0ABS6F7X5_9FIRM</name>
<proteinExistence type="predicted"/>
<sequence>MSIKSQEGHMRQLALLLTADLGCIFGERESGPNGSKKAFLNVGKVFLRALAKDLGLHEVTVSANSGGIAVSGTCSLYGMWEDGGIAVWIEQRLCADGKVLCYRTIRSSRDFKGGYNHFLTSSDLKTWSYPQLLETLSALRKDGCRYERAA</sequence>